<dbReference type="Proteomes" id="UP000182444">
    <property type="component" value="Chromosome 1F"/>
</dbReference>
<dbReference type="KEGG" id="yli:2908622"/>
<evidence type="ECO:0000313" key="5">
    <source>
        <dbReference type="Proteomes" id="UP000256601"/>
    </source>
</evidence>
<keyword evidence="3" id="KW-0012">Acyltransferase</keyword>
<dbReference type="InterPro" id="IPR016181">
    <property type="entry name" value="Acyl_CoA_acyltransferase"/>
</dbReference>
<dbReference type="PANTHER" id="PTHR43792">
    <property type="entry name" value="GNAT FAMILY, PUTATIVE (AFU_ORTHOLOGUE AFUA_3G00765)-RELATED-RELATED"/>
    <property type="match status" value="1"/>
</dbReference>
<dbReference type="AlphaFoldDB" id="A0A1D8NN36"/>
<proteinExistence type="predicted"/>
<feature type="domain" description="N-acetyltransferase" evidence="1">
    <location>
        <begin position="13"/>
        <end position="180"/>
    </location>
</feature>
<dbReference type="Gene3D" id="3.40.630.30">
    <property type="match status" value="1"/>
</dbReference>
<dbReference type="GeneID" id="2908622"/>
<dbReference type="VEuPathDB" id="FungiDB:YALI0_F11605g"/>
<dbReference type="GO" id="GO:0016747">
    <property type="term" value="F:acyltransferase activity, transferring groups other than amino-acyl groups"/>
    <property type="evidence" value="ECO:0007669"/>
    <property type="project" value="InterPro"/>
</dbReference>
<evidence type="ECO:0000313" key="3">
    <source>
        <dbReference type="EMBL" id="RDW27868.1"/>
    </source>
</evidence>
<evidence type="ECO:0000259" key="1">
    <source>
        <dbReference type="PROSITE" id="PS51186"/>
    </source>
</evidence>
<protein>
    <submittedName>
        <fullName evidence="3">Acyl-CoA N-acyltransferase</fullName>
    </submittedName>
</protein>
<evidence type="ECO:0000313" key="4">
    <source>
        <dbReference type="Proteomes" id="UP000182444"/>
    </source>
</evidence>
<reference evidence="3 5" key="2">
    <citation type="submission" date="2018-07" db="EMBL/GenBank/DDBJ databases">
        <title>Draft Genome Assemblies for Five Robust Yarrowia lipolytica Strains Exhibiting High Lipid Production and Pentose Sugar Utilization and Sugar Alcohol Secretion from Undetoxified Lignocellulosic Biomass Hydrolysates.</title>
        <authorList>
            <consortium name="DOE Joint Genome Institute"/>
            <person name="Walker C."/>
            <person name="Ryu S."/>
            <person name="Na H."/>
            <person name="Zane M."/>
            <person name="LaButti K."/>
            <person name="Lipzen A."/>
            <person name="Haridas S."/>
            <person name="Barry K."/>
            <person name="Grigoriev I.V."/>
            <person name="Quarterman J."/>
            <person name="Slininger P."/>
            <person name="Dien B."/>
            <person name="Trinh C.T."/>
        </authorList>
    </citation>
    <scope>NUCLEOTIDE SEQUENCE [LARGE SCALE GENOMIC DNA]</scope>
    <source>
        <strain evidence="3 5">YB392</strain>
    </source>
</reference>
<dbReference type="eggNOG" id="ENOG502RVYX">
    <property type="taxonomic scope" value="Eukaryota"/>
</dbReference>
<gene>
    <name evidence="3" type="ORF">B0I71DRAFT_128417</name>
    <name evidence="2" type="ORF">YALI1_F15352g</name>
</gene>
<evidence type="ECO:0000313" key="2">
    <source>
        <dbReference type="EMBL" id="AOW07003.1"/>
    </source>
</evidence>
<name>A0A1D8NN36_YARLL</name>
<dbReference type="SUPFAM" id="SSF55729">
    <property type="entry name" value="Acyl-CoA N-acyltransferases (Nat)"/>
    <property type="match status" value="1"/>
</dbReference>
<dbReference type="PROSITE" id="PS51186">
    <property type="entry name" value="GNAT"/>
    <property type="match status" value="1"/>
</dbReference>
<accession>A0A1D8NN36</accession>
<dbReference type="EMBL" id="KZ858958">
    <property type="protein sequence ID" value="RDW27868.1"/>
    <property type="molecule type" value="Genomic_DNA"/>
</dbReference>
<keyword evidence="3" id="KW-0808">Transferase</keyword>
<dbReference type="VEuPathDB" id="FungiDB:YALI1_F15352g"/>
<dbReference type="InterPro" id="IPR051531">
    <property type="entry name" value="N-acetyltransferase"/>
</dbReference>
<dbReference type="Proteomes" id="UP000256601">
    <property type="component" value="Unassembled WGS sequence"/>
</dbReference>
<sequence length="192" mass="21942">MTDIQPQIITDRLIIRPTNIDDYDDCCKLMGDADVMKYIGGEIVDPEHVWLKILHRKGHWDYFGYGCFTIRDKVTNEFYGEIGISHFKRPIAAPYSPQFVEASWTMAPSAQGKGIGKEALYGLVEWDEKHNITKSDWLAIIEPPNKRSSGLAQKVGFELVAENKKWNDITINLWVRKNPNKNKFESAAVAKL</sequence>
<dbReference type="PANTHER" id="PTHR43792:SF16">
    <property type="entry name" value="N-ACETYLTRANSFERASE DOMAIN-CONTAINING PROTEIN"/>
    <property type="match status" value="1"/>
</dbReference>
<reference evidence="2 4" key="1">
    <citation type="journal article" date="2016" name="PLoS ONE">
        <title>Sequence Assembly of Yarrowia lipolytica Strain W29/CLIB89 Shows Transposable Element Diversity.</title>
        <authorList>
            <person name="Magnan C."/>
            <person name="Yu J."/>
            <person name="Chang I."/>
            <person name="Jahn E."/>
            <person name="Kanomata Y."/>
            <person name="Wu J."/>
            <person name="Zeller M."/>
            <person name="Oakes M."/>
            <person name="Baldi P."/>
            <person name="Sandmeyer S."/>
        </authorList>
    </citation>
    <scope>NUCLEOTIDE SEQUENCE [LARGE SCALE GENOMIC DNA]</scope>
    <source>
        <strain evidence="2">CLIB89</strain>
        <strain evidence="4">CLIB89(W29)</strain>
    </source>
</reference>
<organism evidence="2 4">
    <name type="scientific">Yarrowia lipolytica</name>
    <name type="common">Candida lipolytica</name>
    <dbReference type="NCBI Taxonomy" id="4952"/>
    <lineage>
        <taxon>Eukaryota</taxon>
        <taxon>Fungi</taxon>
        <taxon>Dikarya</taxon>
        <taxon>Ascomycota</taxon>
        <taxon>Saccharomycotina</taxon>
        <taxon>Dipodascomycetes</taxon>
        <taxon>Dipodascales</taxon>
        <taxon>Dipodascales incertae sedis</taxon>
        <taxon>Yarrowia</taxon>
    </lineage>
</organism>
<dbReference type="InterPro" id="IPR000182">
    <property type="entry name" value="GNAT_dom"/>
</dbReference>
<dbReference type="EMBL" id="CP017558">
    <property type="protein sequence ID" value="AOW07003.1"/>
    <property type="molecule type" value="Genomic_DNA"/>
</dbReference>
<dbReference type="Pfam" id="PF13302">
    <property type="entry name" value="Acetyltransf_3"/>
    <property type="match status" value="1"/>
</dbReference>